<gene>
    <name evidence="1" type="ORF">SAMN05216337_101597</name>
</gene>
<sequence>MSLPRPSKELAPEEDQGIVFALTKAPKYANIDYLDYYGAKLEKAFRKFSETDLSFVLNGSSGCASRHGRNVAEAMGRAQTIIDRA</sequence>
<protein>
    <submittedName>
        <fullName evidence="1">Uncharacterized protein</fullName>
    </submittedName>
</protein>
<dbReference type="EMBL" id="FMZW01000015">
    <property type="protein sequence ID" value="SDD79636.1"/>
    <property type="molecule type" value="Genomic_DNA"/>
</dbReference>
<reference evidence="1 2" key="1">
    <citation type="submission" date="2016-10" db="EMBL/GenBank/DDBJ databases">
        <authorList>
            <person name="de Groot N.N."/>
        </authorList>
    </citation>
    <scope>NUCLEOTIDE SEQUENCE [LARGE SCALE GENOMIC DNA]</scope>
    <source>
        <strain evidence="1 2">R5</strain>
    </source>
</reference>
<proteinExistence type="predicted"/>
<name>A0A1G6XQN8_9BRAD</name>
<evidence type="ECO:0000313" key="1">
    <source>
        <dbReference type="EMBL" id="SDD79636.1"/>
    </source>
</evidence>
<organism evidence="1 2">
    <name type="scientific">Bradyrhizobium brasilense</name>
    <dbReference type="NCBI Taxonomy" id="1419277"/>
    <lineage>
        <taxon>Bacteria</taxon>
        <taxon>Pseudomonadati</taxon>
        <taxon>Pseudomonadota</taxon>
        <taxon>Alphaproteobacteria</taxon>
        <taxon>Hyphomicrobiales</taxon>
        <taxon>Nitrobacteraceae</taxon>
        <taxon>Bradyrhizobium</taxon>
    </lineage>
</organism>
<dbReference type="AlphaFoldDB" id="A0A1G6XQN8"/>
<dbReference type="RefSeq" id="WP_233442959.1">
    <property type="nucleotide sequence ID" value="NZ_FMZW01000015.1"/>
</dbReference>
<accession>A0A1G6XQN8</accession>
<evidence type="ECO:0000313" key="2">
    <source>
        <dbReference type="Proteomes" id="UP000199245"/>
    </source>
</evidence>
<dbReference type="Proteomes" id="UP000199245">
    <property type="component" value="Unassembled WGS sequence"/>
</dbReference>
<dbReference type="SUPFAM" id="SSF82693">
    <property type="entry name" value="Multidrug efflux transporter AcrB pore domain, PN1, PN2, PC1 and PC2 subdomains"/>
    <property type="match status" value="1"/>
</dbReference>